<organism evidence="10 11">
    <name type="scientific">Camelina sativa</name>
    <name type="common">False flax</name>
    <name type="synonym">Myagrum sativum</name>
    <dbReference type="NCBI Taxonomy" id="90675"/>
    <lineage>
        <taxon>Eukaryota</taxon>
        <taxon>Viridiplantae</taxon>
        <taxon>Streptophyta</taxon>
        <taxon>Embryophyta</taxon>
        <taxon>Tracheophyta</taxon>
        <taxon>Spermatophyta</taxon>
        <taxon>Magnoliopsida</taxon>
        <taxon>eudicotyledons</taxon>
        <taxon>Gunneridae</taxon>
        <taxon>Pentapetalae</taxon>
        <taxon>rosids</taxon>
        <taxon>malvids</taxon>
        <taxon>Brassicales</taxon>
        <taxon>Brassicaceae</taxon>
        <taxon>Camelineae</taxon>
        <taxon>Camelina</taxon>
    </lineage>
</organism>
<evidence type="ECO:0000256" key="3">
    <source>
        <dbReference type="ARBA" id="ARBA00006958"/>
    </source>
</evidence>
<protein>
    <submittedName>
        <fullName evidence="11">Nuclease HARBI1</fullName>
    </submittedName>
</protein>
<comment type="subcellular location">
    <subcellularLocation>
        <location evidence="2">Nucleus</location>
    </subcellularLocation>
</comment>
<keyword evidence="7" id="KW-0539">Nucleus</keyword>
<evidence type="ECO:0000313" key="11">
    <source>
        <dbReference type="RefSeq" id="XP_019084264.1"/>
    </source>
</evidence>
<comment type="similarity">
    <text evidence="3">Belongs to the HARBI1 family.</text>
</comment>
<dbReference type="GeneID" id="104709445"/>
<feature type="domain" description="DDE Tnp4" evidence="8">
    <location>
        <begin position="237"/>
        <end position="374"/>
    </location>
</feature>
<dbReference type="RefSeq" id="XP_019084264.1">
    <property type="nucleotide sequence ID" value="XM_019228719.1"/>
</dbReference>
<proteinExistence type="inferred from homology"/>
<evidence type="ECO:0000256" key="2">
    <source>
        <dbReference type="ARBA" id="ARBA00004123"/>
    </source>
</evidence>
<feature type="domain" description="DUF8040" evidence="9">
    <location>
        <begin position="60"/>
        <end position="145"/>
    </location>
</feature>
<dbReference type="Pfam" id="PF13359">
    <property type="entry name" value="DDE_Tnp_4"/>
    <property type="match status" value="1"/>
</dbReference>
<keyword evidence="4" id="KW-0540">Nuclease</keyword>
<dbReference type="InterPro" id="IPR045249">
    <property type="entry name" value="HARBI1-like"/>
</dbReference>
<gene>
    <name evidence="11" type="primary">LOC104709445</name>
</gene>
<evidence type="ECO:0000256" key="5">
    <source>
        <dbReference type="ARBA" id="ARBA00022723"/>
    </source>
</evidence>
<dbReference type="Pfam" id="PF26138">
    <property type="entry name" value="DUF8040"/>
    <property type="match status" value="1"/>
</dbReference>
<evidence type="ECO:0000259" key="9">
    <source>
        <dbReference type="Pfam" id="PF26138"/>
    </source>
</evidence>
<keyword evidence="5" id="KW-0479">Metal-binding</keyword>
<reference evidence="10" key="1">
    <citation type="journal article" date="2014" name="Nat. Commun.">
        <title>The emerging biofuel crop Camelina sativa retains a highly undifferentiated hexaploid genome structure.</title>
        <authorList>
            <person name="Kagale S."/>
            <person name="Koh C."/>
            <person name="Nixon J."/>
            <person name="Bollina V."/>
            <person name="Clarke W.E."/>
            <person name="Tuteja R."/>
            <person name="Spillane C."/>
            <person name="Robinson S.J."/>
            <person name="Links M.G."/>
            <person name="Clarke C."/>
            <person name="Higgins E.E."/>
            <person name="Huebert T."/>
            <person name="Sharpe A.G."/>
            <person name="Parkin I.A."/>
        </authorList>
    </citation>
    <scope>NUCLEOTIDE SEQUENCE [LARGE SCALE GENOMIC DNA]</scope>
    <source>
        <strain evidence="10">cv. DH55</strain>
    </source>
</reference>
<dbReference type="PANTHER" id="PTHR22930:SF281">
    <property type="entry name" value="NUCLEASE"/>
    <property type="match status" value="1"/>
</dbReference>
<keyword evidence="6" id="KW-0378">Hydrolase</keyword>
<evidence type="ECO:0000256" key="4">
    <source>
        <dbReference type="ARBA" id="ARBA00022722"/>
    </source>
</evidence>
<evidence type="ECO:0000256" key="6">
    <source>
        <dbReference type="ARBA" id="ARBA00022801"/>
    </source>
</evidence>
<name>A0ABM1QBX6_CAMSA</name>
<dbReference type="InterPro" id="IPR027806">
    <property type="entry name" value="HARBI1_dom"/>
</dbReference>
<comment type="cofactor">
    <cofactor evidence="1">
        <name>a divalent metal cation</name>
        <dbReference type="ChEBI" id="CHEBI:60240"/>
    </cofactor>
</comment>
<keyword evidence="10" id="KW-1185">Reference proteome</keyword>
<reference evidence="11" key="2">
    <citation type="submission" date="2025-08" db="UniProtKB">
        <authorList>
            <consortium name="RefSeq"/>
        </authorList>
    </citation>
    <scope>IDENTIFICATION</scope>
    <source>
        <tissue evidence="11">Leaf</tissue>
    </source>
</reference>
<evidence type="ECO:0000259" key="8">
    <source>
        <dbReference type="Pfam" id="PF13359"/>
    </source>
</evidence>
<accession>A0ABM1QBX6</accession>
<dbReference type="InterPro" id="IPR058353">
    <property type="entry name" value="DUF8040"/>
</dbReference>
<evidence type="ECO:0000256" key="1">
    <source>
        <dbReference type="ARBA" id="ARBA00001968"/>
    </source>
</evidence>
<dbReference type="PANTHER" id="PTHR22930">
    <property type="match status" value="1"/>
</dbReference>
<evidence type="ECO:0000313" key="10">
    <source>
        <dbReference type="Proteomes" id="UP000694864"/>
    </source>
</evidence>
<evidence type="ECO:0000256" key="7">
    <source>
        <dbReference type="ARBA" id="ARBA00023242"/>
    </source>
</evidence>
<dbReference type="Proteomes" id="UP000694864">
    <property type="component" value="Chromosome 8"/>
</dbReference>
<sequence>MEELQAKGINNLSHEELCEFFMLEDEQIDEQLVKPIMMYHERYFRRQPMRRESGLGWLNIQSHIERDDASCLHAVRMRRDAFQRLCHVMEIQYGLTASDNISIQESVGMFLSTCGHNEVQRTVARNFGRNQETVNRKFHQVLNAMERLACDELKTPSSQQLREYPRSLRIDRRYWAFFQGFIGAMDGTHVPVLPPTEDRRIFWDRFGETSLNILAICSAEFEGQYICVIGMCGGPGLAICDLDMLFTYIWNGAPGSVHDARVLAIAQQNSQRFPTPPRGKYYLVDSGYANKKGYLAPYRGNRREEVRYHLEQFQSGPPPRNKEELFNRWHASLRSVIERTFGIWKKKWRIVKELPRYDLETQKRLVFVTMGLHNFIRRSNILDDDFIDEVSETGDPNGQHGTDENDISEIEEAESTTDGAYMAAIRNQIADMLWADQR</sequence>